<dbReference type="eggNOG" id="COG1331">
    <property type="taxonomic scope" value="Bacteria"/>
</dbReference>
<dbReference type="InterPro" id="IPR008928">
    <property type="entry name" value="6-hairpin_glycosidase_sf"/>
</dbReference>
<dbReference type="AlphaFoldDB" id="A0A0W0VTC1"/>
<keyword evidence="3" id="KW-1185">Reference proteome</keyword>
<evidence type="ECO:0000313" key="3">
    <source>
        <dbReference type="Proteomes" id="UP000054869"/>
    </source>
</evidence>
<dbReference type="Gene3D" id="3.40.30.10">
    <property type="entry name" value="Glutaredoxin"/>
    <property type="match status" value="1"/>
</dbReference>
<feature type="domain" description="Spermatogenesis-associated protein 20-like TRX" evidence="1">
    <location>
        <begin position="7"/>
        <end position="168"/>
    </location>
</feature>
<name>A0A0W0VTC1_9GAMM</name>
<dbReference type="PANTHER" id="PTHR42899:SF1">
    <property type="entry name" value="SPERMATOGENESIS-ASSOCIATED PROTEIN 20"/>
    <property type="match status" value="1"/>
</dbReference>
<evidence type="ECO:0000313" key="2">
    <source>
        <dbReference type="EMBL" id="KTD23372.1"/>
    </source>
</evidence>
<dbReference type="PANTHER" id="PTHR42899">
    <property type="entry name" value="SPERMATOGENESIS-ASSOCIATED PROTEIN 20"/>
    <property type="match status" value="1"/>
</dbReference>
<sequence>MSKAPVNHLIHENSPYLQQHAHNPVEWYPWGETALDKARTENKPILLSIGYAACHWCHVMAHESFEDEETAALMNQLFVNIKVDKEERPDLDKIYQTSHYYLSQQSGGWPLTIFLTPDLTPFFSGTYFPLEDRYQLPSFKKVLNITSYLYKNRTEDIRKQGMELKRILQQQNKTFSLSLNPQPLELAFTMLEQNYDEKYGGFGTAPKFPQASKLEYLLSNRSPLAAETLKKIAKGGIYDQLRGGFYRYSVDQKWNIPHFEKMLYDNGQLLTLYSLASRAYPQSSFKKILTETAEWVIAEMQSAEGGYFSSLDADSEGEEGKFYYWDKSEIQALLTAQEYTVASLYFGLNNPANFENHWHLYISQPLKSVSRTLNMPLVDVKELIASAKRKLLWARNKRSTPFRDEKILTSWNALMIKGMLLAGKRLNQEKYLHSAYQALDFVQSKLWDGEKLQACYKNGDAYLLGYLDDYVFLLDALLTSLEVSWNTDHLLFTIELAEAILAHFSDETVGGFFFTANNHEKLLYRPKTMMDDAIPAGNGVLVRTLLILGHLLGEIRYIEAAEQTLKAAWTMLSRYPAEHCSLLLGLQTYLTPPQIIVIRGQEDEIQRWQALAKSFNNYVVAIPSHVSHLPEVLAAKKAQGDCCAYVCQGHECKEVIKAFDDLKRALIKEPTSS</sequence>
<dbReference type="SUPFAM" id="SSF52833">
    <property type="entry name" value="Thioredoxin-like"/>
    <property type="match status" value="1"/>
</dbReference>
<comment type="caution">
    <text evidence="2">The sequence shown here is derived from an EMBL/GenBank/DDBJ whole genome shotgun (WGS) entry which is preliminary data.</text>
</comment>
<dbReference type="Pfam" id="PF03190">
    <property type="entry name" value="Thioredox_DsbH"/>
    <property type="match status" value="1"/>
</dbReference>
<accession>A0A0W0VTC1</accession>
<dbReference type="InterPro" id="IPR004879">
    <property type="entry name" value="Ssp411-like_TRX"/>
</dbReference>
<dbReference type="GO" id="GO:0005975">
    <property type="term" value="P:carbohydrate metabolic process"/>
    <property type="evidence" value="ECO:0007669"/>
    <property type="project" value="InterPro"/>
</dbReference>
<protein>
    <recommendedName>
        <fullName evidence="1">Spermatogenesis-associated protein 20-like TRX domain-containing protein</fullName>
    </recommendedName>
</protein>
<dbReference type="SUPFAM" id="SSF48208">
    <property type="entry name" value="Six-hairpin glycosidases"/>
    <property type="match status" value="1"/>
</dbReference>
<dbReference type="PIRSF" id="PIRSF006402">
    <property type="entry name" value="UCP006402_thioredoxin"/>
    <property type="match status" value="1"/>
</dbReference>
<dbReference type="InterPro" id="IPR024705">
    <property type="entry name" value="Ssp411"/>
</dbReference>
<reference evidence="2 3" key="1">
    <citation type="submission" date="2015-11" db="EMBL/GenBank/DDBJ databases">
        <title>Genomic analysis of 38 Legionella species identifies large and diverse effector repertoires.</title>
        <authorList>
            <person name="Burstein D."/>
            <person name="Amaro F."/>
            <person name="Zusman T."/>
            <person name="Lifshitz Z."/>
            <person name="Cohen O."/>
            <person name="Gilbert J.A."/>
            <person name="Pupko T."/>
            <person name="Shuman H.A."/>
            <person name="Segal G."/>
        </authorList>
    </citation>
    <scope>NUCLEOTIDE SEQUENCE [LARGE SCALE GENOMIC DNA]</scope>
    <source>
        <strain evidence="2 3">ATCC 49751</strain>
    </source>
</reference>
<dbReference type="OrthoDB" id="9762614at2"/>
<proteinExistence type="predicted"/>
<dbReference type="Proteomes" id="UP000054869">
    <property type="component" value="Unassembled WGS sequence"/>
</dbReference>
<dbReference type="InterPro" id="IPR036249">
    <property type="entry name" value="Thioredoxin-like_sf"/>
</dbReference>
<evidence type="ECO:0000259" key="1">
    <source>
        <dbReference type="Pfam" id="PF03190"/>
    </source>
</evidence>
<dbReference type="PATRIC" id="fig|45067.4.peg.904"/>
<dbReference type="CDD" id="cd02955">
    <property type="entry name" value="SSP411"/>
    <property type="match status" value="1"/>
</dbReference>
<dbReference type="STRING" id="45067.Llan_0871"/>
<dbReference type="EMBL" id="LNYI01000015">
    <property type="protein sequence ID" value="KTD23372.1"/>
    <property type="molecule type" value="Genomic_DNA"/>
</dbReference>
<gene>
    <name evidence="2" type="ORF">Llan_0871</name>
</gene>
<dbReference type="RefSeq" id="WP_051546176.1">
    <property type="nucleotide sequence ID" value="NZ_CAAAJD010000013.1"/>
</dbReference>
<organism evidence="2 3">
    <name type="scientific">Legionella lansingensis</name>
    <dbReference type="NCBI Taxonomy" id="45067"/>
    <lineage>
        <taxon>Bacteria</taxon>
        <taxon>Pseudomonadati</taxon>
        <taxon>Pseudomonadota</taxon>
        <taxon>Gammaproteobacteria</taxon>
        <taxon>Legionellales</taxon>
        <taxon>Legionellaceae</taxon>
        <taxon>Legionella</taxon>
    </lineage>
</organism>